<keyword evidence="1" id="KW-1133">Transmembrane helix</keyword>
<accession>A0A1X9YRZ5</accession>
<dbReference type="AlphaFoldDB" id="A0A1X9YRZ5"/>
<sequence length="77" mass="8668">MKTKFILRFLLSFLTIGCTMAFLQLWDVWKRLLQGEPVVGAAALASMDFRSIAVIGIPVAMMLVRREKREKPAAAQD</sequence>
<feature type="transmembrane region" description="Helical" evidence="1">
    <location>
        <begin position="38"/>
        <end position="64"/>
    </location>
</feature>
<name>A0A1X9YRZ5_9BACT</name>
<reference evidence="3" key="1">
    <citation type="submission" date="2017-05" db="EMBL/GenBank/DDBJ databases">
        <authorList>
            <person name="Ray J."/>
            <person name="Price M."/>
            <person name="Deutschbauer A."/>
        </authorList>
    </citation>
    <scope>NUCLEOTIDE SEQUENCE [LARGE SCALE GENOMIC DNA]</scope>
    <source>
        <strain evidence="3">DSM 19842</strain>
    </source>
</reference>
<gene>
    <name evidence="2" type="ORF">CA264_09405</name>
</gene>
<evidence type="ECO:0000313" key="3">
    <source>
        <dbReference type="Proteomes" id="UP000266292"/>
    </source>
</evidence>
<proteinExistence type="predicted"/>
<protein>
    <submittedName>
        <fullName evidence="2">Uncharacterized protein</fullName>
    </submittedName>
</protein>
<keyword evidence="1" id="KW-0472">Membrane</keyword>
<dbReference type="KEGG" id="pact:CA264_09405"/>
<keyword evidence="1" id="KW-0812">Transmembrane</keyword>
<feature type="transmembrane region" description="Helical" evidence="1">
    <location>
        <begin position="7"/>
        <end position="26"/>
    </location>
</feature>
<dbReference type="EMBL" id="CP021235">
    <property type="protein sequence ID" value="ARS35639.1"/>
    <property type="molecule type" value="Genomic_DNA"/>
</dbReference>
<keyword evidence="3" id="KW-1185">Reference proteome</keyword>
<dbReference type="RefSeq" id="WP_025606623.1">
    <property type="nucleotide sequence ID" value="NZ_CP021235.1"/>
</dbReference>
<evidence type="ECO:0000256" key="1">
    <source>
        <dbReference type="SAM" id="Phobius"/>
    </source>
</evidence>
<dbReference type="STRING" id="709015.GCA_000472485_01895"/>
<evidence type="ECO:0000313" key="2">
    <source>
        <dbReference type="EMBL" id="ARS35639.1"/>
    </source>
</evidence>
<dbReference type="Proteomes" id="UP000266292">
    <property type="component" value="Chromosome"/>
</dbReference>
<organism evidence="2 3">
    <name type="scientific">Pontibacter actiniarum</name>
    <dbReference type="NCBI Taxonomy" id="323450"/>
    <lineage>
        <taxon>Bacteria</taxon>
        <taxon>Pseudomonadati</taxon>
        <taxon>Bacteroidota</taxon>
        <taxon>Cytophagia</taxon>
        <taxon>Cytophagales</taxon>
        <taxon>Hymenobacteraceae</taxon>
        <taxon>Pontibacter</taxon>
    </lineage>
</organism>